<dbReference type="Proteomes" id="UP000595276">
    <property type="component" value="Chromosome"/>
</dbReference>
<dbReference type="RefSeq" id="WP_004839137.1">
    <property type="nucleotide sequence ID" value="NZ_CALLMZ010000010.1"/>
</dbReference>
<dbReference type="AlphaFoldDB" id="A0A7T4F070"/>
<dbReference type="GeneID" id="79022370"/>
<evidence type="ECO:0000313" key="2">
    <source>
        <dbReference type="Proteomes" id="UP000595276"/>
    </source>
</evidence>
<dbReference type="KEGG" id="avg:I6H45_06450"/>
<organism evidence="1 2">
    <name type="scientific">Anaerococcus vaginalis</name>
    <dbReference type="NCBI Taxonomy" id="33037"/>
    <lineage>
        <taxon>Bacteria</taxon>
        <taxon>Bacillati</taxon>
        <taxon>Bacillota</taxon>
        <taxon>Tissierellia</taxon>
        <taxon>Tissierellales</taxon>
        <taxon>Peptoniphilaceae</taxon>
        <taxon>Anaerococcus</taxon>
    </lineage>
</organism>
<proteinExistence type="predicted"/>
<accession>A0A7T4F070</accession>
<dbReference type="EMBL" id="CP066014">
    <property type="protein sequence ID" value="QQB61458.1"/>
    <property type="molecule type" value="Genomic_DNA"/>
</dbReference>
<sequence>MSRNKEAINLSWLVEKWTIWDNSYLKNIWLNLDTLDLIRINDDMDNNDDIEESYIDIENNMDEFVCMPGREAVNKKLAREVFMDYLGSVDRDRLFENYNEYSADEEFLDLIYELGLENKLQEFREKIAGAILLNWANEEDIKVNKDMVVIDLYNRD</sequence>
<evidence type="ECO:0000313" key="1">
    <source>
        <dbReference type="EMBL" id="QQB61458.1"/>
    </source>
</evidence>
<reference evidence="1 2" key="1">
    <citation type="submission" date="2020-12" db="EMBL/GenBank/DDBJ databases">
        <title>FDA dAtabase for Regulatory Grade micrObial Sequences (FDA-ARGOS): Supporting development and validation of Infectious Disease Dx tests.</title>
        <authorList>
            <person name="Sproer C."/>
            <person name="Gronow S."/>
            <person name="Severitt S."/>
            <person name="Schroder I."/>
            <person name="Tallon L."/>
            <person name="Sadzewicz L."/>
            <person name="Zhao X."/>
            <person name="Boylan J."/>
            <person name="Ott S."/>
            <person name="Bowen H."/>
            <person name="Vavikolanu K."/>
            <person name="Mehta A."/>
            <person name="Aluvathingal J."/>
            <person name="Nadendla S."/>
            <person name="Lowell S."/>
            <person name="Myers T."/>
            <person name="Yan Y."/>
            <person name="Sichtig H."/>
        </authorList>
    </citation>
    <scope>NUCLEOTIDE SEQUENCE [LARGE SCALE GENOMIC DNA]</scope>
    <source>
        <strain evidence="1 2">FDAARGOS_988</strain>
    </source>
</reference>
<gene>
    <name evidence="1" type="ORF">I6H45_06450</name>
</gene>
<name>A0A7T4F070_9FIRM</name>
<protein>
    <submittedName>
        <fullName evidence="1">Acyl carrier protein</fullName>
    </submittedName>
</protein>